<dbReference type="Proteomes" id="UP001152320">
    <property type="component" value="Chromosome 4"/>
</dbReference>
<gene>
    <name evidence="1" type="ORF">HOLleu_10852</name>
</gene>
<dbReference type="EMBL" id="JAIZAY010000004">
    <property type="protein sequence ID" value="KAJ8043657.1"/>
    <property type="molecule type" value="Genomic_DNA"/>
</dbReference>
<keyword evidence="2" id="KW-1185">Reference proteome</keyword>
<comment type="caution">
    <text evidence="1">The sequence shown here is derived from an EMBL/GenBank/DDBJ whole genome shotgun (WGS) entry which is preliminary data.</text>
</comment>
<dbReference type="AlphaFoldDB" id="A0A9Q1CEJ6"/>
<proteinExistence type="predicted"/>
<dbReference type="PANTHER" id="PTHR47018">
    <property type="entry name" value="CXC DOMAIN-CONTAINING PROTEIN-RELATED"/>
    <property type="match status" value="1"/>
</dbReference>
<name>A0A9Q1CEJ6_HOLLE</name>
<protein>
    <submittedName>
        <fullName evidence="1">Uncharacterized protein</fullName>
    </submittedName>
</protein>
<reference evidence="1" key="1">
    <citation type="submission" date="2021-10" db="EMBL/GenBank/DDBJ databases">
        <title>Tropical sea cucumber genome reveals ecological adaptation and Cuvierian tubules defense mechanism.</title>
        <authorList>
            <person name="Chen T."/>
        </authorList>
    </citation>
    <scope>NUCLEOTIDE SEQUENCE</scope>
    <source>
        <strain evidence="1">Nanhai2018</strain>
        <tissue evidence="1">Muscle</tissue>
    </source>
</reference>
<dbReference type="OrthoDB" id="6753017at2759"/>
<dbReference type="PANTHER" id="PTHR47018:SF3">
    <property type="entry name" value="MYCBP-ASSOCIATED PROTEIN"/>
    <property type="match status" value="1"/>
</dbReference>
<organism evidence="1 2">
    <name type="scientific">Holothuria leucospilota</name>
    <name type="common">Black long sea cucumber</name>
    <name type="synonym">Mertensiothuria leucospilota</name>
    <dbReference type="NCBI Taxonomy" id="206669"/>
    <lineage>
        <taxon>Eukaryota</taxon>
        <taxon>Metazoa</taxon>
        <taxon>Echinodermata</taxon>
        <taxon>Eleutherozoa</taxon>
        <taxon>Echinozoa</taxon>
        <taxon>Holothuroidea</taxon>
        <taxon>Aspidochirotacea</taxon>
        <taxon>Aspidochirotida</taxon>
        <taxon>Holothuriidae</taxon>
        <taxon>Holothuria</taxon>
    </lineage>
</organism>
<accession>A0A9Q1CEJ6</accession>
<evidence type="ECO:0000313" key="1">
    <source>
        <dbReference type="EMBL" id="KAJ8043657.1"/>
    </source>
</evidence>
<sequence>MSNLAIKHHVPPVITFDQPLYWKAAEIIRASPENSRLKEIVLMLGTFHTLMNLLGAIGTLMDGTGLKTTLEVVYGETAVVHIMTGKSVQRAIRSHLLVDKCLHQIIVKSVVDDIPEFATIVNEAEKMYSSLLKCNITLEDFVESNTVAKINKELDKKRSYLNARSKTSQLLLSYQQMIRIARALIIVDRTGSWESHLCAVSDALSIFAAAGHFNYLKSAYFYIQEMSKLESRHPDVYKKFHDGFHVIRRTNQYWAGSFNNGVSVFGDTAIKEIQMLQNEKGRSGDGAKAKVKWPFCEMLMFLNDHTAEGNE</sequence>
<evidence type="ECO:0000313" key="2">
    <source>
        <dbReference type="Proteomes" id="UP001152320"/>
    </source>
</evidence>